<reference evidence="1" key="1">
    <citation type="submission" date="2015-12" db="EMBL/GenBank/DDBJ databases">
        <title>Update maize B73 reference genome by single molecule sequencing technologies.</title>
        <authorList>
            <consortium name="Maize Genome Sequencing Project"/>
            <person name="Ware D."/>
        </authorList>
    </citation>
    <scope>NUCLEOTIDE SEQUENCE</scope>
    <source>
        <tissue evidence="1">Seedling</tissue>
    </source>
</reference>
<proteinExistence type="predicted"/>
<accession>A0A1D6P8W3</accession>
<dbReference type="AlphaFoldDB" id="A0A1D6P8W3"/>
<dbReference type="EMBL" id="CM000785">
    <property type="protein sequence ID" value="AQL06242.1"/>
    <property type="molecule type" value="Genomic_DNA"/>
</dbReference>
<organism evidence="1">
    <name type="scientific">Zea mays</name>
    <name type="common">Maize</name>
    <dbReference type="NCBI Taxonomy" id="4577"/>
    <lineage>
        <taxon>Eukaryota</taxon>
        <taxon>Viridiplantae</taxon>
        <taxon>Streptophyta</taxon>
        <taxon>Embryophyta</taxon>
        <taxon>Tracheophyta</taxon>
        <taxon>Spermatophyta</taxon>
        <taxon>Magnoliopsida</taxon>
        <taxon>Liliopsida</taxon>
        <taxon>Poales</taxon>
        <taxon>Poaceae</taxon>
        <taxon>PACMAD clade</taxon>
        <taxon>Panicoideae</taxon>
        <taxon>Andropogonodae</taxon>
        <taxon>Andropogoneae</taxon>
        <taxon>Tripsacinae</taxon>
        <taxon>Zea</taxon>
    </lineage>
</organism>
<dbReference type="ExpressionAtlas" id="A0A1D6P8W3">
    <property type="expression patterns" value="baseline and differential"/>
</dbReference>
<evidence type="ECO:0000313" key="1">
    <source>
        <dbReference type="EMBL" id="AQL06242.1"/>
    </source>
</evidence>
<dbReference type="InParanoid" id="A0A1D6P8W3"/>
<gene>
    <name evidence="1" type="ORF">ZEAMMB73_Zm00001d047361</name>
</gene>
<dbReference type="PANTHER" id="PTHR34361:SF10">
    <property type="entry name" value="EXPRESSED PROTEIN"/>
    <property type="match status" value="1"/>
</dbReference>
<protein>
    <submittedName>
        <fullName evidence="1">Uncharacterized protein</fullName>
    </submittedName>
</protein>
<dbReference type="PANTHER" id="PTHR34361">
    <property type="entry name" value="OS08G0157800 PROTEIN"/>
    <property type="match status" value="1"/>
</dbReference>
<sequence length="464" mass="51993">MEPPASYMAPPPRHRVIKGLRYQTTDKQYGKWSNPDDKATVGNYFLNSCGEIHLNPEHLGNERLMWGSSEMKHDLGSFSSKVSSAESRFIQTCEGSSEFPDVNNTSVDSPCWKGTPASYQCSFGIMENNGVPPVAIRTAGYINSHKNQKPPELGSGYPWRFCEHQVALSSEIDPFKVFKLPERCKISKDHKEVPPIDVKVLNDMTTHACCLPDKQHSATQKCYDSREDSQNVITSSQRESLCPASKPKLLVVEKEESTHTRGEDPSQCYPGVEGNMMNMASESSSSTRAIFLKLMHNLSVVLLLTCKGGSLLHEDEEDLLQSVIQNLTAASSKRSKIDEPFLFQALTHFMSPRLNKKTGDGLSNSSQMKLKNINCARNNFWRSMHEDSVRENADSEFKATVSQYITAGSLTNHQEDKMLDNTKVSQASIYRNLWIEAEASACKLKYELQHAHLGLRQQKASMSQ</sequence>
<name>A0A1D6P8W3_MAIZE</name>
<dbReference type="SMR" id="A0A1D6P8W3"/>